<reference evidence="3" key="1">
    <citation type="submission" date="2016-06" db="EMBL/GenBank/DDBJ databases">
        <title>Parallel loss of symbiosis genes in relatives of nitrogen-fixing non-legume Parasponia.</title>
        <authorList>
            <person name="Van Velzen R."/>
            <person name="Holmer R."/>
            <person name="Bu F."/>
            <person name="Rutten L."/>
            <person name="Van Zeijl A."/>
            <person name="Liu W."/>
            <person name="Santuari L."/>
            <person name="Cao Q."/>
            <person name="Sharma T."/>
            <person name="Shen D."/>
            <person name="Roswanjaya Y."/>
            <person name="Wardhani T."/>
            <person name="Kalhor M.S."/>
            <person name="Jansen J."/>
            <person name="Van den Hoogen J."/>
            <person name="Gungor B."/>
            <person name="Hartog M."/>
            <person name="Hontelez J."/>
            <person name="Verver J."/>
            <person name="Yang W.-C."/>
            <person name="Schijlen E."/>
            <person name="Repin R."/>
            <person name="Schilthuizen M."/>
            <person name="Schranz E."/>
            <person name="Heidstra R."/>
            <person name="Miyata K."/>
            <person name="Fedorova E."/>
            <person name="Kohlen W."/>
            <person name="Bisseling T."/>
            <person name="Smit S."/>
            <person name="Geurts R."/>
        </authorList>
    </citation>
    <scope>NUCLEOTIDE SEQUENCE [LARGE SCALE GENOMIC DNA]</scope>
    <source>
        <strain evidence="3">cv. RG33-2</strain>
    </source>
</reference>
<name>A0A2P5CCZ4_TREOI</name>
<dbReference type="STRING" id="63057.A0A2P5CCZ4"/>
<dbReference type="InterPro" id="IPR044595">
    <property type="entry name" value="KMD1-4"/>
</dbReference>
<dbReference type="InterPro" id="IPR015915">
    <property type="entry name" value="Kelch-typ_b-propeller"/>
</dbReference>
<dbReference type="Pfam" id="PF01344">
    <property type="entry name" value="Kelch_1"/>
    <property type="match status" value="2"/>
</dbReference>
<dbReference type="InterPro" id="IPR036047">
    <property type="entry name" value="F-box-like_dom_sf"/>
</dbReference>
<dbReference type="SUPFAM" id="SSF81383">
    <property type="entry name" value="F-box domain"/>
    <property type="match status" value="1"/>
</dbReference>
<dbReference type="OrthoDB" id="191037at2759"/>
<evidence type="ECO:0000313" key="3">
    <source>
        <dbReference type="Proteomes" id="UP000237000"/>
    </source>
</evidence>
<comment type="caution">
    <text evidence="2">The sequence shown here is derived from an EMBL/GenBank/DDBJ whole genome shotgun (WGS) entry which is preliminary data.</text>
</comment>
<keyword evidence="3" id="KW-1185">Reference proteome</keyword>
<evidence type="ECO:0000259" key="1">
    <source>
        <dbReference type="Pfam" id="PF00646"/>
    </source>
</evidence>
<dbReference type="GO" id="GO:2000762">
    <property type="term" value="P:regulation of phenylpropanoid metabolic process"/>
    <property type="evidence" value="ECO:0007669"/>
    <property type="project" value="InterPro"/>
</dbReference>
<dbReference type="AlphaFoldDB" id="A0A2P5CCZ4"/>
<dbReference type="CDD" id="cd22152">
    <property type="entry name" value="F-box_AtAFR-like"/>
    <property type="match status" value="1"/>
</dbReference>
<accession>A0A2P5CCZ4</accession>
<proteinExistence type="predicted"/>
<dbReference type="Gene3D" id="2.120.10.80">
    <property type="entry name" value="Kelch-type beta propeller"/>
    <property type="match status" value="1"/>
</dbReference>
<evidence type="ECO:0000313" key="2">
    <source>
        <dbReference type="EMBL" id="PON58922.1"/>
    </source>
</evidence>
<dbReference type="InterPro" id="IPR006652">
    <property type="entry name" value="Kelch_1"/>
</dbReference>
<dbReference type="SMART" id="SM00612">
    <property type="entry name" value="Kelch"/>
    <property type="match status" value="2"/>
</dbReference>
<dbReference type="EMBL" id="JXTC01000380">
    <property type="protein sequence ID" value="PON58922.1"/>
    <property type="molecule type" value="Genomic_DNA"/>
</dbReference>
<dbReference type="Pfam" id="PF00646">
    <property type="entry name" value="F-box"/>
    <property type="match status" value="1"/>
</dbReference>
<dbReference type="Proteomes" id="UP000237000">
    <property type="component" value="Unassembled WGS sequence"/>
</dbReference>
<dbReference type="InParanoid" id="A0A2P5CCZ4"/>
<protein>
    <submittedName>
        <fullName evidence="2">F-box domain containing protein</fullName>
    </submittedName>
</protein>
<feature type="domain" description="F-box" evidence="1">
    <location>
        <begin position="5"/>
        <end position="45"/>
    </location>
</feature>
<dbReference type="GO" id="GO:0080037">
    <property type="term" value="P:negative regulation of cytokinin-activated signaling pathway"/>
    <property type="evidence" value="ECO:0007669"/>
    <property type="project" value="InterPro"/>
</dbReference>
<sequence>MELIPGLPDDIARECLIRANHRDFPTLASTCRAWRAEIRVPEFFRRRKAVGLSRSLIVMAQARVQPGGDSGSTKYLVTPTYRLTVLEPESGRWSELSPGFGLSDGLPLFCQLVRVGSDLVVMGGWDPRTWTASTAVYVYNFVLAKWRRGTDMPGVPRSFFGCAASDSDRAVFLAGGHDDQKNALRSAMAYDVAKDEWRTVPDMARERDECKGVFHRGKFHVIGGYRTEMQGQFESSAEVFDASTWQWDQVHEDFLDATSCPRTCVSGEDGLLYMCRAGEVAALANDTWKVIGTLPNEVHEIAYVLTWQGKLLVIGSPRFGEPHTAYVLDTKQYTWTKMTASDEYSSHVQSGCCLEL</sequence>
<dbReference type="PANTHER" id="PTHR46407:SF3">
    <property type="entry name" value="OS02G0208700 PROTEIN"/>
    <property type="match status" value="1"/>
</dbReference>
<dbReference type="PANTHER" id="PTHR46407">
    <property type="entry name" value="OS02G0208700 PROTEIN"/>
    <property type="match status" value="1"/>
</dbReference>
<dbReference type="SUPFAM" id="SSF117281">
    <property type="entry name" value="Kelch motif"/>
    <property type="match status" value="1"/>
</dbReference>
<organism evidence="2 3">
    <name type="scientific">Trema orientale</name>
    <name type="common">Charcoal tree</name>
    <name type="synonym">Celtis orientalis</name>
    <dbReference type="NCBI Taxonomy" id="63057"/>
    <lineage>
        <taxon>Eukaryota</taxon>
        <taxon>Viridiplantae</taxon>
        <taxon>Streptophyta</taxon>
        <taxon>Embryophyta</taxon>
        <taxon>Tracheophyta</taxon>
        <taxon>Spermatophyta</taxon>
        <taxon>Magnoliopsida</taxon>
        <taxon>eudicotyledons</taxon>
        <taxon>Gunneridae</taxon>
        <taxon>Pentapetalae</taxon>
        <taxon>rosids</taxon>
        <taxon>fabids</taxon>
        <taxon>Rosales</taxon>
        <taxon>Cannabaceae</taxon>
        <taxon>Trema</taxon>
    </lineage>
</organism>
<dbReference type="InterPro" id="IPR001810">
    <property type="entry name" value="F-box_dom"/>
</dbReference>
<gene>
    <name evidence="2" type="ORF">TorRG33x02_289570</name>
</gene>
<dbReference type="FunCoup" id="A0A2P5CCZ4">
    <property type="interactions" value="113"/>
</dbReference>